<feature type="compositionally biased region" description="Polar residues" evidence="1">
    <location>
        <begin position="8"/>
        <end position="26"/>
    </location>
</feature>
<feature type="region of interest" description="Disordered" evidence="1">
    <location>
        <begin position="536"/>
        <end position="746"/>
    </location>
</feature>
<feature type="compositionally biased region" description="Low complexity" evidence="1">
    <location>
        <begin position="618"/>
        <end position="628"/>
    </location>
</feature>
<feature type="compositionally biased region" description="Basic and acidic residues" evidence="1">
    <location>
        <begin position="726"/>
        <end position="746"/>
    </location>
</feature>
<protein>
    <submittedName>
        <fullName evidence="2">Uncharacterized protein</fullName>
    </submittedName>
</protein>
<comment type="caution">
    <text evidence="2">The sequence shown here is derived from an EMBL/GenBank/DDBJ whole genome shotgun (WGS) entry which is preliminary data.</text>
</comment>
<sequence>MDDPWGSPWNTTTGERSQSPTKSIHSARSDLEPPPRAFLSASNSPRLPPASLHSPWEDNDGLGDWAGGTASPAPGWGGWAGDATPQKHQATPKPTDEGFGFGSASPIAWPGNVVGAKHVSGTPFRETSFDPWAPEVDEPRPGQDAPHFVIDRPTSPTDIGDREEDKQSQEQESSGNSAEDHNNNGYLQLEGIAPDTVGDGLDVVEHHESTNTEESERPDAQGRFQEGHGALARSNHSRSSSVSQHDSDHDTDRQDSPITSVDEDARSRMPLPTRKVSGRIQVLVEKFDGLAKAAEEEPITLKRSRSVAPQPPDVPATGDSPDDAAEFGDFEDAEVLVEEPSSPTRVHAAESPLAEPPPEPAFASNAQKDASPVEQSSPTSARMRLGAADSASSDVRHVANTFNDVKFDVNTALVDDLFKDIRLDSTESGADPADVPDYPITDSFTEMSERKVWYRISRQGSSRKHNFGDWDSYRRVTWETSALHADVLKIVRRWMEQDSITGRTTLGGGTNKTDIFGWDSGAEPVALEKVFARKHRPVERPVSLQQPLQMPPISPMTSVPATRKSSAGQRPSSLGGPPASAFGWSSAPVTAKGDAPRKPPQTQDSVPPPKQGPPQSPVKPVVVPTPIVLSATQQTEEDDDWGEMVSSPVEAPKTTPLDAVFQQSPRQAAPPSRSRSVTTAPDVIKPQETLVSRPPEVAVPTVSVQPQPLANKPGAFGDLSLLEAPETPRDDSVRSVQPHDEDSAEAERLVRQVIGHLPDLSYMLK</sequence>
<organism evidence="2 3">
    <name type="scientific">Coniochaeta pulveracea</name>
    <dbReference type="NCBI Taxonomy" id="177199"/>
    <lineage>
        <taxon>Eukaryota</taxon>
        <taxon>Fungi</taxon>
        <taxon>Dikarya</taxon>
        <taxon>Ascomycota</taxon>
        <taxon>Pezizomycotina</taxon>
        <taxon>Sordariomycetes</taxon>
        <taxon>Sordariomycetidae</taxon>
        <taxon>Coniochaetales</taxon>
        <taxon>Coniochaetaceae</taxon>
        <taxon>Coniochaeta</taxon>
    </lineage>
</organism>
<evidence type="ECO:0000313" key="3">
    <source>
        <dbReference type="Proteomes" id="UP000275385"/>
    </source>
</evidence>
<accession>A0A420YJ83</accession>
<feature type="compositionally biased region" description="Pro residues" evidence="1">
    <location>
        <begin position="606"/>
        <end position="617"/>
    </location>
</feature>
<dbReference type="Proteomes" id="UP000275385">
    <property type="component" value="Unassembled WGS sequence"/>
</dbReference>
<name>A0A420YJ83_9PEZI</name>
<feature type="compositionally biased region" description="Basic and acidic residues" evidence="1">
    <location>
        <begin position="203"/>
        <end position="220"/>
    </location>
</feature>
<feature type="region of interest" description="Disordered" evidence="1">
    <location>
        <begin position="296"/>
        <end position="390"/>
    </location>
</feature>
<feature type="compositionally biased region" description="Basic and acidic residues" evidence="1">
    <location>
        <begin position="159"/>
        <end position="169"/>
    </location>
</feature>
<proteinExistence type="predicted"/>
<feature type="region of interest" description="Disordered" evidence="1">
    <location>
        <begin position="116"/>
        <end position="278"/>
    </location>
</feature>
<evidence type="ECO:0000256" key="1">
    <source>
        <dbReference type="SAM" id="MobiDB-lite"/>
    </source>
</evidence>
<feature type="region of interest" description="Disordered" evidence="1">
    <location>
        <begin position="1"/>
        <end position="104"/>
    </location>
</feature>
<evidence type="ECO:0000313" key="2">
    <source>
        <dbReference type="EMBL" id="RKU47930.1"/>
    </source>
</evidence>
<dbReference type="STRING" id="177199.A0A420YJ83"/>
<keyword evidence="3" id="KW-1185">Reference proteome</keyword>
<feature type="compositionally biased region" description="Polar residues" evidence="1">
    <location>
        <begin position="364"/>
        <end position="380"/>
    </location>
</feature>
<feature type="compositionally biased region" description="Polar residues" evidence="1">
    <location>
        <begin position="555"/>
        <end position="572"/>
    </location>
</feature>
<dbReference type="AlphaFoldDB" id="A0A420YJ83"/>
<gene>
    <name evidence="2" type="ORF">DL546_009372</name>
</gene>
<feature type="compositionally biased region" description="Acidic residues" evidence="1">
    <location>
        <begin position="320"/>
        <end position="337"/>
    </location>
</feature>
<reference evidence="2 3" key="1">
    <citation type="submission" date="2018-08" db="EMBL/GenBank/DDBJ databases">
        <title>Draft genome of the lignicolous fungus Coniochaeta pulveracea.</title>
        <authorList>
            <person name="Borstlap C.J."/>
            <person name="De Witt R.N."/>
            <person name="Botha A."/>
            <person name="Volschenk H."/>
        </authorList>
    </citation>
    <scope>NUCLEOTIDE SEQUENCE [LARGE SCALE GENOMIC DNA]</scope>
    <source>
        <strain evidence="2 3">CAB683</strain>
    </source>
</reference>
<dbReference type="OrthoDB" id="3941134at2759"/>
<feature type="compositionally biased region" description="Basic and acidic residues" evidence="1">
    <location>
        <begin position="245"/>
        <end position="255"/>
    </location>
</feature>
<dbReference type="EMBL" id="QVQW01000007">
    <property type="protein sequence ID" value="RKU47930.1"/>
    <property type="molecule type" value="Genomic_DNA"/>
</dbReference>